<dbReference type="EMBL" id="LAZR01020126">
    <property type="protein sequence ID" value="KKL90021.1"/>
    <property type="molecule type" value="Genomic_DNA"/>
</dbReference>
<feature type="transmembrane region" description="Helical" evidence="1">
    <location>
        <begin position="163"/>
        <end position="184"/>
    </location>
</feature>
<organism evidence="2">
    <name type="scientific">marine sediment metagenome</name>
    <dbReference type="NCBI Taxonomy" id="412755"/>
    <lineage>
        <taxon>unclassified sequences</taxon>
        <taxon>metagenomes</taxon>
        <taxon>ecological metagenomes</taxon>
    </lineage>
</organism>
<name>A0A0F9GHI2_9ZZZZ</name>
<feature type="non-terminal residue" evidence="2">
    <location>
        <position position="189"/>
    </location>
</feature>
<reference evidence="2" key="1">
    <citation type="journal article" date="2015" name="Nature">
        <title>Complex archaea that bridge the gap between prokaryotes and eukaryotes.</title>
        <authorList>
            <person name="Spang A."/>
            <person name="Saw J.H."/>
            <person name="Jorgensen S.L."/>
            <person name="Zaremba-Niedzwiedzka K."/>
            <person name="Martijn J."/>
            <person name="Lind A.E."/>
            <person name="van Eijk R."/>
            <person name="Schleper C."/>
            <person name="Guy L."/>
            <person name="Ettema T.J."/>
        </authorList>
    </citation>
    <scope>NUCLEOTIDE SEQUENCE</scope>
</reference>
<gene>
    <name evidence="2" type="ORF">LCGC14_1908880</name>
</gene>
<keyword evidence="1" id="KW-0812">Transmembrane</keyword>
<feature type="transmembrane region" description="Helical" evidence="1">
    <location>
        <begin position="123"/>
        <end position="143"/>
    </location>
</feature>
<feature type="transmembrane region" description="Helical" evidence="1">
    <location>
        <begin position="51"/>
        <end position="71"/>
    </location>
</feature>
<accession>A0A0F9GHI2</accession>
<protein>
    <submittedName>
        <fullName evidence="2">Uncharacterized protein</fullName>
    </submittedName>
</protein>
<dbReference type="AlphaFoldDB" id="A0A0F9GHI2"/>
<proteinExistence type="predicted"/>
<feature type="transmembrane region" description="Helical" evidence="1">
    <location>
        <begin position="6"/>
        <end position="30"/>
    </location>
</feature>
<keyword evidence="1" id="KW-1133">Transmembrane helix</keyword>
<sequence length="189" mass="21790">MALELWIELMVLQTIIGYCFAVANAYIGLYNIRDLNLMKGDFTIVKFHKRFGWIELTIFYALTIQCAYMFYLHVSGGDPNLYQPSGVWAHSWFGGFLAFVFVSMKFVIARFKKDEIYKYGQFVGPLGFVGWSIAHWTSLYNFYYVRLPIWDNIGIKVNFIPGIFLWAAIIPFIGGAVLFLVVLVKRGSM</sequence>
<comment type="caution">
    <text evidence="2">The sequence shown here is derived from an EMBL/GenBank/DDBJ whole genome shotgun (WGS) entry which is preliminary data.</text>
</comment>
<keyword evidence="1" id="KW-0472">Membrane</keyword>
<evidence type="ECO:0000313" key="2">
    <source>
        <dbReference type="EMBL" id="KKL90021.1"/>
    </source>
</evidence>
<feature type="transmembrane region" description="Helical" evidence="1">
    <location>
        <begin position="91"/>
        <end position="111"/>
    </location>
</feature>
<evidence type="ECO:0000256" key="1">
    <source>
        <dbReference type="SAM" id="Phobius"/>
    </source>
</evidence>